<dbReference type="SMART" id="SM00332">
    <property type="entry name" value="PP2Cc"/>
    <property type="match status" value="1"/>
</dbReference>
<feature type="region of interest" description="Disordered" evidence="2">
    <location>
        <begin position="118"/>
        <end position="145"/>
    </location>
</feature>
<dbReference type="PANTHER" id="PTHR12320">
    <property type="entry name" value="PROTEIN PHOSPHATASE 2C"/>
    <property type="match status" value="1"/>
</dbReference>
<keyword evidence="1" id="KW-0464">Manganese</keyword>
<dbReference type="InterPro" id="IPR001932">
    <property type="entry name" value="PPM-type_phosphatase-like_dom"/>
</dbReference>
<feature type="compositionally biased region" description="Basic residues" evidence="2">
    <location>
        <begin position="135"/>
        <end position="144"/>
    </location>
</feature>
<dbReference type="EC" id="3.1.3.16" evidence="1"/>
<dbReference type="InterPro" id="IPR039123">
    <property type="entry name" value="PPTC7"/>
</dbReference>
<dbReference type="AlphaFoldDB" id="A0A369JRU5"/>
<feature type="compositionally biased region" description="Pro residues" evidence="2">
    <location>
        <begin position="495"/>
        <end position="516"/>
    </location>
</feature>
<dbReference type="InParanoid" id="A0A369JRU5"/>
<reference evidence="4" key="1">
    <citation type="submission" date="2018-04" db="EMBL/GenBank/DDBJ databases">
        <title>Whole genome sequencing of Hypsizygus marmoreus.</title>
        <authorList>
            <person name="Choi I.-G."/>
            <person name="Min B."/>
            <person name="Kim J.-G."/>
            <person name="Kim S."/>
            <person name="Oh Y.-L."/>
            <person name="Kong W.-S."/>
            <person name="Park H."/>
            <person name="Jeong J."/>
            <person name="Song E.-S."/>
        </authorList>
    </citation>
    <scope>NUCLEOTIDE SEQUENCE [LARGE SCALE GENOMIC DNA]</scope>
    <source>
        <strain evidence="4">51987-8</strain>
    </source>
</reference>
<gene>
    <name evidence="4" type="primary">fig_1</name>
    <name evidence="4" type="ORF">Hypma_010552</name>
</gene>
<keyword evidence="1" id="KW-0378">Hydrolase</keyword>
<dbReference type="Proteomes" id="UP000076154">
    <property type="component" value="Unassembled WGS sequence"/>
</dbReference>
<organism evidence="4 5">
    <name type="scientific">Hypsizygus marmoreus</name>
    <name type="common">White beech mushroom</name>
    <name type="synonym">Agaricus marmoreus</name>
    <dbReference type="NCBI Taxonomy" id="39966"/>
    <lineage>
        <taxon>Eukaryota</taxon>
        <taxon>Fungi</taxon>
        <taxon>Dikarya</taxon>
        <taxon>Basidiomycota</taxon>
        <taxon>Agaricomycotina</taxon>
        <taxon>Agaricomycetes</taxon>
        <taxon>Agaricomycetidae</taxon>
        <taxon>Agaricales</taxon>
        <taxon>Tricholomatineae</taxon>
        <taxon>Lyophyllaceae</taxon>
        <taxon>Hypsizygus</taxon>
    </lineage>
</organism>
<feature type="region of interest" description="Disordered" evidence="2">
    <location>
        <begin position="378"/>
        <end position="399"/>
    </location>
</feature>
<comment type="similarity">
    <text evidence="1">Belongs to the PP2C family.</text>
</comment>
<comment type="cofactor">
    <cofactor evidence="1">
        <name>Mn(2+)</name>
        <dbReference type="ChEBI" id="CHEBI:29035"/>
    </cofactor>
</comment>
<comment type="cofactor">
    <cofactor evidence="1">
        <name>Mg(2+)</name>
        <dbReference type="ChEBI" id="CHEBI:18420"/>
    </cofactor>
</comment>
<feature type="compositionally biased region" description="Basic and acidic residues" evidence="2">
    <location>
        <begin position="598"/>
        <end position="617"/>
    </location>
</feature>
<keyword evidence="5" id="KW-1185">Reference proteome</keyword>
<feature type="compositionally biased region" description="Low complexity" evidence="2">
    <location>
        <begin position="471"/>
        <end position="494"/>
    </location>
</feature>
<sequence length="643" mass="69226">MKSSLPSTMPSGIHKRLYTVLPRAAAAGPSAVQSPHHRPHPRPRSNSASLYTSSSLSPLSFFDSPPAPQTRLPPPPPRAEPKHQTNTNPNPLALTPSPPTEHENPFIHAPISIQYQYQYPHNPSSPYTTSPTHPLHPRQKRPRTRYQLDVGAYGIPKRCRHPRRSYHTHASDDMGLAVQVGEDAYFVRDNAMGVADGVGGWARTNPDPCPSSPSPSALFARRLMHFTSAQLQLQPDPIPDPGPVPDLDSHLADLSDGFDVLQIMERAYDQTIKAHVQPSTCAPLHTGSSTALVAVLDHVEASPEPVLKIAHIGDCMGMLVRGNDIVWRSEEMWWAFNTPVQLSPPPRPPTPPPPSTISSLLSTTTTTNFLTHPILSPSASSTHLPFNPPPPPPPQQHLETKITPRNTAQVLTLPVRPDDILILASDGLSDNLWDEDVLDEVVRFRLTWAAGVGEPPEEAEASGIKTTSDASTSTVQVSTSTSISSSSPSTSTPSSPSPVSPSPVSPSSEPSPPPSISPLQRHTLAGMLSEALCSRARRVSERRRSTHATATPTPAPDNTPDRQSHRSRHTTTNTHLKSGSSPQTQKPETTTTDPDETPFGRRARELGKSFSGGKRDDISVLVAIVSPSPSPTALGSGGDDSHP</sequence>
<feature type="region of interest" description="Disordered" evidence="2">
    <location>
        <begin position="20"/>
        <end position="105"/>
    </location>
</feature>
<protein>
    <recommendedName>
        <fullName evidence="1">Protein phosphatase</fullName>
        <ecNumber evidence="1">3.1.3.16</ecNumber>
    </recommendedName>
</protein>
<comment type="catalytic activity">
    <reaction evidence="1">
        <text>O-phospho-L-threonyl-[protein] + H2O = L-threonyl-[protein] + phosphate</text>
        <dbReference type="Rhea" id="RHEA:47004"/>
        <dbReference type="Rhea" id="RHEA-COMP:11060"/>
        <dbReference type="Rhea" id="RHEA-COMP:11605"/>
        <dbReference type="ChEBI" id="CHEBI:15377"/>
        <dbReference type="ChEBI" id="CHEBI:30013"/>
        <dbReference type="ChEBI" id="CHEBI:43474"/>
        <dbReference type="ChEBI" id="CHEBI:61977"/>
        <dbReference type="EC" id="3.1.3.16"/>
    </reaction>
</comment>
<comment type="catalytic activity">
    <reaction evidence="1">
        <text>O-phospho-L-seryl-[protein] + H2O = L-seryl-[protein] + phosphate</text>
        <dbReference type="Rhea" id="RHEA:20629"/>
        <dbReference type="Rhea" id="RHEA-COMP:9863"/>
        <dbReference type="Rhea" id="RHEA-COMP:11604"/>
        <dbReference type="ChEBI" id="CHEBI:15377"/>
        <dbReference type="ChEBI" id="CHEBI:29999"/>
        <dbReference type="ChEBI" id="CHEBI:43474"/>
        <dbReference type="ChEBI" id="CHEBI:83421"/>
        <dbReference type="EC" id="3.1.3.16"/>
    </reaction>
</comment>
<keyword evidence="1" id="KW-0460">Magnesium</keyword>
<evidence type="ECO:0000256" key="2">
    <source>
        <dbReference type="SAM" id="MobiDB-lite"/>
    </source>
</evidence>
<accession>A0A369JRU5</accession>
<dbReference type="PANTHER" id="PTHR12320:SF84">
    <property type="entry name" value="PROTEIN PHOSPHATASE"/>
    <property type="match status" value="1"/>
</dbReference>
<name>A0A369JRU5_HYPMA</name>
<dbReference type="SUPFAM" id="SSF81606">
    <property type="entry name" value="PP2C-like"/>
    <property type="match status" value="1"/>
</dbReference>
<dbReference type="InterPro" id="IPR036457">
    <property type="entry name" value="PPM-type-like_dom_sf"/>
</dbReference>
<feature type="compositionally biased region" description="Pro residues" evidence="2">
    <location>
        <begin position="386"/>
        <end position="395"/>
    </location>
</feature>
<feature type="region of interest" description="Disordered" evidence="2">
    <location>
        <begin position="535"/>
        <end position="617"/>
    </location>
</feature>
<proteinExistence type="inferred from homology"/>
<feature type="region of interest" description="Disordered" evidence="2">
    <location>
        <begin position="454"/>
        <end position="520"/>
    </location>
</feature>
<comment type="caution">
    <text evidence="4">The sequence shown here is derived from an EMBL/GenBank/DDBJ whole genome shotgun (WGS) entry which is preliminary data.</text>
</comment>
<keyword evidence="1" id="KW-0904">Protein phosphatase</keyword>
<dbReference type="PROSITE" id="PS51746">
    <property type="entry name" value="PPM_2"/>
    <property type="match status" value="1"/>
</dbReference>
<evidence type="ECO:0000313" key="4">
    <source>
        <dbReference type="EMBL" id="RDB22413.1"/>
    </source>
</evidence>
<dbReference type="STRING" id="39966.A0A369JRU5"/>
<feature type="compositionally biased region" description="Low complexity" evidence="2">
    <location>
        <begin position="120"/>
        <end position="133"/>
    </location>
</feature>
<evidence type="ECO:0000259" key="3">
    <source>
        <dbReference type="PROSITE" id="PS51746"/>
    </source>
</evidence>
<dbReference type="GO" id="GO:0004722">
    <property type="term" value="F:protein serine/threonine phosphatase activity"/>
    <property type="evidence" value="ECO:0007669"/>
    <property type="project" value="UniProtKB-EC"/>
</dbReference>
<dbReference type="Gene3D" id="3.60.40.10">
    <property type="entry name" value="PPM-type phosphatase domain"/>
    <property type="match status" value="1"/>
</dbReference>
<dbReference type="GO" id="GO:0046872">
    <property type="term" value="F:metal ion binding"/>
    <property type="evidence" value="ECO:0007669"/>
    <property type="project" value="UniProtKB-UniRule"/>
</dbReference>
<feature type="compositionally biased region" description="Pro residues" evidence="2">
    <location>
        <begin position="65"/>
        <end position="78"/>
    </location>
</feature>
<evidence type="ECO:0000313" key="5">
    <source>
        <dbReference type="Proteomes" id="UP000076154"/>
    </source>
</evidence>
<dbReference type="OrthoDB" id="60843at2759"/>
<feature type="domain" description="PPM-type phosphatase" evidence="3">
    <location>
        <begin position="167"/>
        <end position="625"/>
    </location>
</feature>
<keyword evidence="1" id="KW-0479">Metal-binding</keyword>
<feature type="compositionally biased region" description="Low complexity" evidence="2">
    <location>
        <begin position="582"/>
        <end position="592"/>
    </location>
</feature>
<dbReference type="EMBL" id="LUEZ02000051">
    <property type="protein sequence ID" value="RDB22413.1"/>
    <property type="molecule type" value="Genomic_DNA"/>
</dbReference>
<feature type="compositionally biased region" description="Low complexity" evidence="2">
    <location>
        <begin position="44"/>
        <end position="64"/>
    </location>
</feature>
<evidence type="ECO:0000256" key="1">
    <source>
        <dbReference type="RuleBase" id="RU366020"/>
    </source>
</evidence>